<keyword evidence="2" id="KW-1185">Reference proteome</keyword>
<accession>A0A5C7IEP6</accession>
<protein>
    <submittedName>
        <fullName evidence="1">Uncharacterized protein</fullName>
    </submittedName>
</protein>
<organism evidence="1 2">
    <name type="scientific">Acer yangbiense</name>
    <dbReference type="NCBI Taxonomy" id="1000413"/>
    <lineage>
        <taxon>Eukaryota</taxon>
        <taxon>Viridiplantae</taxon>
        <taxon>Streptophyta</taxon>
        <taxon>Embryophyta</taxon>
        <taxon>Tracheophyta</taxon>
        <taxon>Spermatophyta</taxon>
        <taxon>Magnoliopsida</taxon>
        <taxon>eudicotyledons</taxon>
        <taxon>Gunneridae</taxon>
        <taxon>Pentapetalae</taxon>
        <taxon>rosids</taxon>
        <taxon>malvids</taxon>
        <taxon>Sapindales</taxon>
        <taxon>Sapindaceae</taxon>
        <taxon>Hippocastanoideae</taxon>
        <taxon>Acereae</taxon>
        <taxon>Acer</taxon>
    </lineage>
</organism>
<sequence length="102" mass="11633">MFSIRKWEKSFLVSCNDIRRLQKLPKDDSDDQKVSFVASFIKAIMPIYTLEELLLASPDSVLNSYSYGDESMSKIMKNLLEVDNGSADEGDNHRGKIKKRVS</sequence>
<evidence type="ECO:0000313" key="2">
    <source>
        <dbReference type="Proteomes" id="UP000323000"/>
    </source>
</evidence>
<name>A0A5C7IEP6_9ROSI</name>
<evidence type="ECO:0000313" key="1">
    <source>
        <dbReference type="EMBL" id="TXG67464.1"/>
    </source>
</evidence>
<proteinExistence type="predicted"/>
<gene>
    <name evidence="1" type="ORF">EZV62_008739</name>
</gene>
<dbReference type="EMBL" id="VAHF01000003">
    <property type="protein sequence ID" value="TXG67464.1"/>
    <property type="molecule type" value="Genomic_DNA"/>
</dbReference>
<dbReference type="AlphaFoldDB" id="A0A5C7IEP6"/>
<dbReference type="Proteomes" id="UP000323000">
    <property type="component" value="Chromosome 3"/>
</dbReference>
<comment type="caution">
    <text evidence="1">The sequence shown here is derived from an EMBL/GenBank/DDBJ whole genome shotgun (WGS) entry which is preliminary data.</text>
</comment>
<reference evidence="2" key="1">
    <citation type="journal article" date="2019" name="Gigascience">
        <title>De novo genome assembly of the endangered Acer yangbiense, a plant species with extremely small populations endemic to Yunnan Province, China.</title>
        <authorList>
            <person name="Yang J."/>
            <person name="Wariss H.M."/>
            <person name="Tao L."/>
            <person name="Zhang R."/>
            <person name="Yun Q."/>
            <person name="Hollingsworth P."/>
            <person name="Dao Z."/>
            <person name="Luo G."/>
            <person name="Guo H."/>
            <person name="Ma Y."/>
            <person name="Sun W."/>
        </authorList>
    </citation>
    <scope>NUCLEOTIDE SEQUENCE [LARGE SCALE GENOMIC DNA]</scope>
    <source>
        <strain evidence="2">cv. Malutang</strain>
    </source>
</reference>